<evidence type="ECO:0000313" key="3">
    <source>
        <dbReference type="EMBL" id="CAF0828787.1"/>
    </source>
</evidence>
<protein>
    <recommendedName>
        <fullName evidence="2">UBC core domain-containing protein</fullName>
    </recommendedName>
</protein>
<dbReference type="PROSITE" id="PS50127">
    <property type="entry name" value="UBC_2"/>
    <property type="match status" value="1"/>
</dbReference>
<gene>
    <name evidence="4" type="ORF">EDS130_LOCUS33344</name>
    <name evidence="3" type="ORF">XAT740_LOCUS4350</name>
</gene>
<keyword evidence="5" id="KW-1185">Reference proteome</keyword>
<proteinExistence type="predicted"/>
<dbReference type="OrthoDB" id="9978460at2759"/>
<dbReference type="PANTHER" id="PTHR24068">
    <property type="entry name" value="UBIQUITIN-CONJUGATING ENZYME E2"/>
    <property type="match status" value="1"/>
</dbReference>
<feature type="region of interest" description="Disordered" evidence="1">
    <location>
        <begin position="201"/>
        <end position="222"/>
    </location>
</feature>
<evidence type="ECO:0000313" key="5">
    <source>
        <dbReference type="Proteomes" id="UP000663828"/>
    </source>
</evidence>
<feature type="domain" description="UBC core" evidence="2">
    <location>
        <begin position="6"/>
        <end position="181"/>
    </location>
</feature>
<dbReference type="Gene3D" id="3.10.110.10">
    <property type="entry name" value="Ubiquitin Conjugating Enzyme"/>
    <property type="match status" value="1"/>
</dbReference>
<dbReference type="AlphaFoldDB" id="A0A813UVW7"/>
<dbReference type="SUPFAM" id="SSF54495">
    <property type="entry name" value="UBC-like"/>
    <property type="match status" value="1"/>
</dbReference>
<dbReference type="InterPro" id="IPR000608">
    <property type="entry name" value="UBC"/>
</dbReference>
<dbReference type="Proteomes" id="UP000663828">
    <property type="component" value="Unassembled WGS sequence"/>
</dbReference>
<reference evidence="3" key="1">
    <citation type="submission" date="2021-02" db="EMBL/GenBank/DDBJ databases">
        <authorList>
            <person name="Nowell W R."/>
        </authorList>
    </citation>
    <scope>NUCLEOTIDE SEQUENCE</scope>
</reference>
<sequence>MAQFEKDFRRLTRQINSLSNGQARVSSENIFDRPSSATKTSMSSESSSDTEDSTTNLGFYVEISPHDGPYAHASFVFHIEFSSESDYPDCQPTVSCLTRIYHPNIDTTYGNYHNNVCVSTLNDWDGGANSTFEDLLQGLMFLFHSPNLEDPLTSNVTTDEDEFQKNIRISIEGGFIEDFDQDNVFEMNYGYKRYLIELQQQEKEEEEQQEPQPQTEEKEQLDDYLVELLTRQPNFKQIFNSDTLELLMSAPCATPSTRHNKETTMSS</sequence>
<dbReference type="InterPro" id="IPR016135">
    <property type="entry name" value="UBQ-conjugating_enzyme/RWD"/>
</dbReference>
<evidence type="ECO:0000259" key="2">
    <source>
        <dbReference type="PROSITE" id="PS50127"/>
    </source>
</evidence>
<dbReference type="SMART" id="SM00212">
    <property type="entry name" value="UBCc"/>
    <property type="match status" value="1"/>
</dbReference>
<accession>A0A813UVW7</accession>
<evidence type="ECO:0000313" key="4">
    <source>
        <dbReference type="EMBL" id="CAF1352221.1"/>
    </source>
</evidence>
<dbReference type="Proteomes" id="UP000663852">
    <property type="component" value="Unassembled WGS sequence"/>
</dbReference>
<dbReference type="CDD" id="cd23794">
    <property type="entry name" value="UBCc_UBE2F_UBE2M"/>
    <property type="match status" value="1"/>
</dbReference>
<dbReference type="EMBL" id="CAJNOR010000177">
    <property type="protein sequence ID" value="CAF0828787.1"/>
    <property type="molecule type" value="Genomic_DNA"/>
</dbReference>
<feature type="region of interest" description="Disordered" evidence="1">
    <location>
        <begin position="17"/>
        <end position="54"/>
    </location>
</feature>
<organism evidence="3 5">
    <name type="scientific">Adineta ricciae</name>
    <name type="common">Rotifer</name>
    <dbReference type="NCBI Taxonomy" id="249248"/>
    <lineage>
        <taxon>Eukaryota</taxon>
        <taxon>Metazoa</taxon>
        <taxon>Spiralia</taxon>
        <taxon>Gnathifera</taxon>
        <taxon>Rotifera</taxon>
        <taxon>Eurotatoria</taxon>
        <taxon>Bdelloidea</taxon>
        <taxon>Adinetida</taxon>
        <taxon>Adinetidae</taxon>
        <taxon>Adineta</taxon>
    </lineage>
</organism>
<comment type="caution">
    <text evidence="3">The sequence shown here is derived from an EMBL/GenBank/DDBJ whole genome shotgun (WGS) entry which is preliminary data.</text>
</comment>
<dbReference type="Pfam" id="PF00179">
    <property type="entry name" value="UQ_con"/>
    <property type="match status" value="1"/>
</dbReference>
<feature type="compositionally biased region" description="Low complexity" evidence="1">
    <location>
        <begin position="35"/>
        <end position="47"/>
    </location>
</feature>
<name>A0A813UVW7_ADIRI</name>
<dbReference type="EMBL" id="CAJNOJ010000265">
    <property type="protein sequence ID" value="CAF1352221.1"/>
    <property type="molecule type" value="Genomic_DNA"/>
</dbReference>
<evidence type="ECO:0000256" key="1">
    <source>
        <dbReference type="SAM" id="MobiDB-lite"/>
    </source>
</evidence>
<feature type="compositionally biased region" description="Polar residues" evidence="1">
    <location>
        <begin position="17"/>
        <end position="29"/>
    </location>
</feature>